<organism evidence="2">
    <name type="scientific">bioreactor metagenome</name>
    <dbReference type="NCBI Taxonomy" id="1076179"/>
    <lineage>
        <taxon>unclassified sequences</taxon>
        <taxon>metagenomes</taxon>
        <taxon>ecological metagenomes</taxon>
    </lineage>
</organism>
<evidence type="ECO:0000259" key="1">
    <source>
        <dbReference type="SMART" id="SM01264"/>
    </source>
</evidence>
<comment type="caution">
    <text evidence="2">The sequence shown here is derived from an EMBL/GenBank/DDBJ whole genome shotgun (WGS) entry which is preliminary data.</text>
</comment>
<dbReference type="GO" id="GO:0004222">
    <property type="term" value="F:metalloendopeptidase activity"/>
    <property type="evidence" value="ECO:0007669"/>
    <property type="project" value="TreeGrafter"/>
</dbReference>
<reference evidence="2" key="1">
    <citation type="submission" date="2019-08" db="EMBL/GenBank/DDBJ databases">
        <authorList>
            <person name="Kucharzyk K."/>
            <person name="Murdoch R.W."/>
            <person name="Higgins S."/>
            <person name="Loffler F."/>
        </authorList>
    </citation>
    <scope>NUCLEOTIDE SEQUENCE</scope>
</reference>
<dbReference type="Gene3D" id="3.30.830.10">
    <property type="entry name" value="Metalloenzyme, LuxS/M16 peptidase-like"/>
    <property type="match status" value="4"/>
</dbReference>
<proteinExistence type="predicted"/>
<name>A0A644SYP4_9ZZZZ</name>
<dbReference type="EMBL" id="VSSQ01000010">
    <property type="protein sequence ID" value="MPL59796.1"/>
    <property type="molecule type" value="Genomic_DNA"/>
</dbReference>
<feature type="domain" description="Peptidase M16C associated" evidence="1">
    <location>
        <begin position="450"/>
        <end position="699"/>
    </location>
</feature>
<dbReference type="Pfam" id="PF08367">
    <property type="entry name" value="M16C_assoc"/>
    <property type="match status" value="1"/>
</dbReference>
<dbReference type="SUPFAM" id="SSF63411">
    <property type="entry name" value="LuxS/MPP-like metallohydrolase"/>
    <property type="match status" value="4"/>
</dbReference>
<dbReference type="Pfam" id="PF00675">
    <property type="entry name" value="Peptidase_M16"/>
    <property type="match status" value="1"/>
</dbReference>
<protein>
    <recommendedName>
        <fullName evidence="1">Peptidase M16C associated domain-containing protein</fullName>
    </recommendedName>
</protein>
<dbReference type="InterPro" id="IPR011765">
    <property type="entry name" value="Pept_M16_N"/>
</dbReference>
<dbReference type="SMART" id="SM01264">
    <property type="entry name" value="M16C_associated"/>
    <property type="match status" value="1"/>
</dbReference>
<dbReference type="InterPro" id="IPR013578">
    <property type="entry name" value="Peptidase_M16C_assoc"/>
</dbReference>
<dbReference type="InterPro" id="IPR011249">
    <property type="entry name" value="Metalloenz_LuxS/M16"/>
</dbReference>
<accession>A0A644SYP4</accession>
<gene>
    <name evidence="2" type="ORF">SDC9_05352</name>
</gene>
<dbReference type="InterPro" id="IPR007863">
    <property type="entry name" value="Peptidase_M16_C"/>
</dbReference>
<dbReference type="PANTHER" id="PTHR43016">
    <property type="entry name" value="PRESEQUENCE PROTEASE"/>
    <property type="match status" value="1"/>
</dbReference>
<dbReference type="Pfam" id="PF05193">
    <property type="entry name" value="Peptidase_M16_C"/>
    <property type="match status" value="1"/>
</dbReference>
<dbReference type="GO" id="GO:0046872">
    <property type="term" value="F:metal ion binding"/>
    <property type="evidence" value="ECO:0007669"/>
    <property type="project" value="InterPro"/>
</dbReference>
<dbReference type="AlphaFoldDB" id="A0A644SYP4"/>
<dbReference type="PANTHER" id="PTHR43016:SF13">
    <property type="entry name" value="PRESEQUENCE PROTEASE, MITOCHONDRIAL"/>
    <property type="match status" value="1"/>
</dbReference>
<dbReference type="InterPro" id="IPR055130">
    <property type="entry name" value="PreP_C"/>
</dbReference>
<dbReference type="FunFam" id="3.30.830.10:FF:000034">
    <property type="entry name" value="presequence protease 1, chloroplastic/mitochondrial"/>
    <property type="match status" value="1"/>
</dbReference>
<evidence type="ECO:0000313" key="2">
    <source>
        <dbReference type="EMBL" id="MPL59796.1"/>
    </source>
</evidence>
<dbReference type="GO" id="GO:0016485">
    <property type="term" value="P:protein processing"/>
    <property type="evidence" value="ECO:0007669"/>
    <property type="project" value="TreeGrafter"/>
</dbReference>
<dbReference type="Pfam" id="PF22516">
    <property type="entry name" value="PreP_C"/>
    <property type="match status" value="1"/>
</dbReference>
<sequence>MSFTLIEERFIHEIDSTAGLYRHDATGARLLSLSNKDENKAFGIGFRTPPSRSDGVAHILEHSVLCGSKKYPVKEPFVELLKGSLNTFLNAFTYPDKTVYPVASTNKKDFYNLVDVYLDAVFNPLISEDTFRQEGWHYEVDPETGDLSYKGVVFNEMKGAYSDPDDFHDDLCRRSLFPDSPYGLDSGGDPRVIPQLSYGEFKAFHETYYHPSNAFIYFYGDDEPEERLAFLESRLAGYSKLEIASLPAPQPAFKAPIHRTAYYEGKDPKAWTAVNWALGEHGDHETSLGLAILSHILTATPASPLRKALIDSGLGEDLAGFGLEESLRTMAWSVGLKGVHPGKTAEVEALVLKELSRLAERGIDKNSVEASLNTVEFAMREKNTGRFPRGLAIYLEALNDWLYELNPLDSLSFESVLEAIKRKALGGKGYFESLIRKWFLDNPHRSTVTILPDPEEGSKREAEEKEALAKIKTSLSKDEMKAIETSARRLKALQEKPDSPQALATIPGLTLEDLPRESLRLPAQEVRLGNIPLLYHDLPTSSILYLDLAFSLENLPERLLPYLGLLGRALLEMGTEDFDYVALSQELGKHTGGVRANSLMATRWKKKEAVAYFLLRAKAMADKTPRLLELLSSILLGARLDNKERFKQIVLEEKAQSEASFIPAGHAMIGQRLLSRLSESERKSELINGLEQLYFLRELAGRIDTDWASVLSELKETRNAVIRASGCIANATIDKDDFEKLMPELRAFAAKLPAGGAGDGKVPVLAGKADYTNGQGGEQPAPPYEYLTAPSQVNFVGRAFPLIAEASGAFLVAKKYLDTAYLWEKVRVQGGAYGGFSTYDLNSGNFMLLSYRDPNLQETFQIFDTVPGYLANIDISQEELKRAIIGTIGGVDSYLLPDMKGYVSLVYHLTGYGHEDRQRMRDQILDASAADFRAFGKAIAEARSRAVSGALGSAQRIETLPESYRRDAEIRAVL</sequence>